<dbReference type="PANTHER" id="PTHR43066:SF11">
    <property type="entry name" value="PEPTIDASE S54 RHOMBOID DOMAIN-CONTAINING PROTEIN"/>
    <property type="match status" value="1"/>
</dbReference>
<dbReference type="Pfam" id="PF01694">
    <property type="entry name" value="Rhomboid"/>
    <property type="match status" value="1"/>
</dbReference>
<protein>
    <submittedName>
        <fullName evidence="8">Membrane associated rhomboid family serine protease</fullName>
    </submittedName>
</protein>
<gene>
    <name evidence="8" type="ORF">BC659_1240</name>
</gene>
<evidence type="ECO:0000259" key="7">
    <source>
        <dbReference type="Pfam" id="PF20216"/>
    </source>
</evidence>
<feature type="transmembrane region" description="Helical" evidence="5">
    <location>
        <begin position="116"/>
        <end position="139"/>
    </location>
</feature>
<evidence type="ECO:0000256" key="4">
    <source>
        <dbReference type="ARBA" id="ARBA00023136"/>
    </source>
</evidence>
<comment type="caution">
    <text evidence="8">The sequence shown here is derived from an EMBL/GenBank/DDBJ whole genome shotgun (WGS) entry which is preliminary data.</text>
</comment>
<dbReference type="InterPro" id="IPR046483">
    <property type="entry name" value="DUF6576"/>
</dbReference>
<evidence type="ECO:0000256" key="3">
    <source>
        <dbReference type="ARBA" id="ARBA00022989"/>
    </source>
</evidence>
<keyword evidence="9" id="KW-1185">Reference proteome</keyword>
<proteinExistence type="predicted"/>
<feature type="transmembrane region" description="Helical" evidence="5">
    <location>
        <begin position="86"/>
        <end position="104"/>
    </location>
</feature>
<keyword evidence="3 5" id="KW-1133">Transmembrane helix</keyword>
<evidence type="ECO:0000259" key="6">
    <source>
        <dbReference type="Pfam" id="PF01694"/>
    </source>
</evidence>
<dbReference type="Pfam" id="PF20216">
    <property type="entry name" value="DUF6576"/>
    <property type="match status" value="1"/>
</dbReference>
<dbReference type="RefSeq" id="WP_162847362.1">
    <property type="nucleotide sequence ID" value="NZ_SNWP01000010.1"/>
</dbReference>
<evidence type="ECO:0000313" key="9">
    <source>
        <dbReference type="Proteomes" id="UP000295741"/>
    </source>
</evidence>
<feature type="transmembrane region" description="Helical" evidence="5">
    <location>
        <begin position="145"/>
        <end position="166"/>
    </location>
</feature>
<dbReference type="AlphaFoldDB" id="A0A4R6J2L0"/>
<keyword evidence="8" id="KW-0378">Hydrolase</keyword>
<name>A0A4R6J2L0_9BACT</name>
<dbReference type="GO" id="GO:0004252">
    <property type="term" value="F:serine-type endopeptidase activity"/>
    <property type="evidence" value="ECO:0007669"/>
    <property type="project" value="InterPro"/>
</dbReference>
<dbReference type="GO" id="GO:0006508">
    <property type="term" value="P:proteolysis"/>
    <property type="evidence" value="ECO:0007669"/>
    <property type="project" value="UniProtKB-KW"/>
</dbReference>
<dbReference type="PANTHER" id="PTHR43066">
    <property type="entry name" value="RHOMBOID-RELATED PROTEIN"/>
    <property type="match status" value="1"/>
</dbReference>
<sequence>MAMQSYKSNNKKILLGQDNNSLVFLFAVNMLMFVIVNFIKIVYYLSEIPDEFFYRQVLNWLSLPAQTDVFLSRPWTLISAMITHHSVWQLISSMLWLWCFGFILQDLAGNNKLIPVYIYGGITGSLSFLLMNNLVPVLANNVQNVSPLLGAGSAVMAIAVATTTLAPDYRVFPLINGGIPLWVITLIFVAIDFATLASSNAGIGAGHLMAGLIGYLYIRQMRRGSDWGAWMNRFAQWLDDLFNPEKKHKKQSSSSRHFYKTETRPFEKKANLTQQRLDEILDKINQQGYQFLTDEEKAFLKRASTEDV</sequence>
<feature type="domain" description="DUF6576" evidence="7">
    <location>
        <begin position="271"/>
        <end position="304"/>
    </location>
</feature>
<feature type="transmembrane region" description="Helical" evidence="5">
    <location>
        <begin position="173"/>
        <end position="191"/>
    </location>
</feature>
<dbReference type="EMBL" id="SNWP01000010">
    <property type="protein sequence ID" value="TDO29157.1"/>
    <property type="molecule type" value="Genomic_DNA"/>
</dbReference>
<feature type="transmembrane region" description="Helical" evidence="5">
    <location>
        <begin position="197"/>
        <end position="218"/>
    </location>
</feature>
<feature type="domain" description="Peptidase S54 rhomboid" evidence="6">
    <location>
        <begin position="73"/>
        <end position="219"/>
    </location>
</feature>
<keyword evidence="8" id="KW-0645">Protease</keyword>
<dbReference type="Proteomes" id="UP000295741">
    <property type="component" value="Unassembled WGS sequence"/>
</dbReference>
<evidence type="ECO:0000256" key="5">
    <source>
        <dbReference type="SAM" id="Phobius"/>
    </source>
</evidence>
<feature type="transmembrane region" description="Helical" evidence="5">
    <location>
        <begin position="21"/>
        <end position="45"/>
    </location>
</feature>
<evidence type="ECO:0000256" key="1">
    <source>
        <dbReference type="ARBA" id="ARBA00004141"/>
    </source>
</evidence>
<dbReference type="InterPro" id="IPR022764">
    <property type="entry name" value="Peptidase_S54_rhomboid_dom"/>
</dbReference>
<dbReference type="SUPFAM" id="SSF144091">
    <property type="entry name" value="Rhomboid-like"/>
    <property type="match status" value="1"/>
</dbReference>
<accession>A0A4R6J2L0</accession>
<dbReference type="Gene3D" id="1.20.1540.10">
    <property type="entry name" value="Rhomboid-like"/>
    <property type="match status" value="1"/>
</dbReference>
<reference evidence="8 9" key="1">
    <citation type="submission" date="2019-03" db="EMBL/GenBank/DDBJ databases">
        <title>Genomic Encyclopedia of Archaeal and Bacterial Type Strains, Phase II (KMG-II): from individual species to whole genera.</title>
        <authorList>
            <person name="Goeker M."/>
        </authorList>
    </citation>
    <scope>NUCLEOTIDE SEQUENCE [LARGE SCALE GENOMIC DNA]</scope>
    <source>
        <strain evidence="8 9">DSM 28323</strain>
    </source>
</reference>
<comment type="subcellular location">
    <subcellularLocation>
        <location evidence="1">Membrane</location>
        <topology evidence="1">Multi-pass membrane protein</topology>
    </subcellularLocation>
</comment>
<dbReference type="InterPro" id="IPR035952">
    <property type="entry name" value="Rhomboid-like_sf"/>
</dbReference>
<keyword evidence="4 5" id="KW-0472">Membrane</keyword>
<organism evidence="8 9">
    <name type="scientific">Sediminibacterium goheungense</name>
    <dbReference type="NCBI Taxonomy" id="1086393"/>
    <lineage>
        <taxon>Bacteria</taxon>
        <taxon>Pseudomonadati</taxon>
        <taxon>Bacteroidota</taxon>
        <taxon>Chitinophagia</taxon>
        <taxon>Chitinophagales</taxon>
        <taxon>Chitinophagaceae</taxon>
        <taxon>Sediminibacterium</taxon>
    </lineage>
</organism>
<dbReference type="GO" id="GO:0016020">
    <property type="term" value="C:membrane"/>
    <property type="evidence" value="ECO:0007669"/>
    <property type="project" value="UniProtKB-SubCell"/>
</dbReference>
<keyword evidence="2 5" id="KW-0812">Transmembrane</keyword>
<evidence type="ECO:0000256" key="2">
    <source>
        <dbReference type="ARBA" id="ARBA00022692"/>
    </source>
</evidence>
<evidence type="ECO:0000313" key="8">
    <source>
        <dbReference type="EMBL" id="TDO29157.1"/>
    </source>
</evidence>